<dbReference type="SUPFAM" id="SSF51316">
    <property type="entry name" value="Mss4-like"/>
    <property type="match status" value="1"/>
</dbReference>
<proteinExistence type="inferred from homology"/>
<keyword evidence="4 6" id="KW-0560">Oxidoreductase</keyword>
<dbReference type="AlphaFoldDB" id="A0A1G8YIT8"/>
<keyword evidence="9" id="KW-1185">Reference proteome</keyword>
<dbReference type="EMBL" id="FNFT01000003">
    <property type="protein sequence ID" value="SDK02105.1"/>
    <property type="molecule type" value="Genomic_DNA"/>
</dbReference>
<comment type="cofactor">
    <cofactor evidence="6">
        <name>Zn(2+)</name>
        <dbReference type="ChEBI" id="CHEBI:29105"/>
    </cofactor>
    <text evidence="6">Binds 1 zinc ion per subunit. The zinc ion is important for the structural integrity of the protein.</text>
</comment>
<protein>
    <recommendedName>
        <fullName evidence="6">Peptide methionine sulfoxide reductase MsrB</fullName>
        <ecNumber evidence="6">1.8.4.12</ecNumber>
    </recommendedName>
    <alternativeName>
        <fullName evidence="6">Peptide-methionine (R)-S-oxide reductase</fullName>
    </alternativeName>
</protein>
<dbReference type="GO" id="GO:0006979">
    <property type="term" value="P:response to oxidative stress"/>
    <property type="evidence" value="ECO:0007669"/>
    <property type="project" value="InterPro"/>
</dbReference>
<dbReference type="GO" id="GO:0008270">
    <property type="term" value="F:zinc ion binding"/>
    <property type="evidence" value="ECO:0007669"/>
    <property type="project" value="UniProtKB-UniRule"/>
</dbReference>
<evidence type="ECO:0000256" key="4">
    <source>
        <dbReference type="ARBA" id="ARBA00023002"/>
    </source>
</evidence>
<dbReference type="InterPro" id="IPR011057">
    <property type="entry name" value="Mss4-like_sf"/>
</dbReference>
<dbReference type="PROSITE" id="PS51790">
    <property type="entry name" value="MSRB"/>
    <property type="match status" value="1"/>
</dbReference>
<feature type="binding site" evidence="6">
    <location>
        <position position="71"/>
    </location>
    <ligand>
        <name>Zn(2+)</name>
        <dbReference type="ChEBI" id="CHEBI:29105"/>
    </ligand>
</feature>
<comment type="catalytic activity">
    <reaction evidence="5 6">
        <text>L-methionyl-[protein] + [thioredoxin]-disulfide + H2O = L-methionyl-(R)-S-oxide-[protein] + [thioredoxin]-dithiol</text>
        <dbReference type="Rhea" id="RHEA:24164"/>
        <dbReference type="Rhea" id="RHEA-COMP:10698"/>
        <dbReference type="Rhea" id="RHEA-COMP:10700"/>
        <dbReference type="Rhea" id="RHEA-COMP:12313"/>
        <dbReference type="Rhea" id="RHEA-COMP:12314"/>
        <dbReference type="ChEBI" id="CHEBI:15377"/>
        <dbReference type="ChEBI" id="CHEBI:16044"/>
        <dbReference type="ChEBI" id="CHEBI:29950"/>
        <dbReference type="ChEBI" id="CHEBI:45764"/>
        <dbReference type="ChEBI" id="CHEBI:50058"/>
        <dbReference type="EC" id="1.8.4.12"/>
    </reaction>
</comment>
<dbReference type="STRING" id="2200.GCA_001571405_00279"/>
<dbReference type="GO" id="GO:0005737">
    <property type="term" value="C:cytoplasm"/>
    <property type="evidence" value="ECO:0007669"/>
    <property type="project" value="TreeGrafter"/>
</dbReference>
<dbReference type="Pfam" id="PF01641">
    <property type="entry name" value="SelR"/>
    <property type="match status" value="1"/>
</dbReference>
<feature type="domain" description="MsrB" evidence="7">
    <location>
        <begin position="32"/>
        <end position="154"/>
    </location>
</feature>
<feature type="binding site" evidence="6">
    <location>
        <position position="120"/>
    </location>
    <ligand>
        <name>Zn(2+)</name>
        <dbReference type="ChEBI" id="CHEBI:29105"/>
    </ligand>
</feature>
<feature type="active site" description="Nucleophile" evidence="6">
    <location>
        <position position="143"/>
    </location>
</feature>
<dbReference type="Gene3D" id="2.170.150.20">
    <property type="entry name" value="Peptide methionine sulfoxide reductase"/>
    <property type="match status" value="1"/>
</dbReference>
<dbReference type="EC" id="1.8.4.12" evidence="6"/>
<dbReference type="PANTHER" id="PTHR10173">
    <property type="entry name" value="METHIONINE SULFOXIDE REDUCTASE"/>
    <property type="match status" value="1"/>
</dbReference>
<dbReference type="OrthoDB" id="5961at2157"/>
<keyword evidence="3 6" id="KW-0862">Zinc</keyword>
<evidence type="ECO:0000256" key="1">
    <source>
        <dbReference type="ARBA" id="ARBA00007174"/>
    </source>
</evidence>
<sequence>MNGDVAETVGTVKVCNAITKEVEEVERVVKSDEEWRRQLTPEEFSVARKGGTETAFTGRYWDCKEKGLYVCVCCGNHLFSSETKFESGTGWPSFWKPVSDLNIKTDLDTRFFMSRTEVLCRRCDAHLGHVFDDGPPPTYQRYCMNSAALRFIPQKDLQGGKGTGLP</sequence>
<dbReference type="InterPro" id="IPR028427">
    <property type="entry name" value="Met_Sox_Rdtase_MsrB"/>
</dbReference>
<organism evidence="8 9">
    <name type="scientific">Methanoculleus thermophilus</name>
    <dbReference type="NCBI Taxonomy" id="2200"/>
    <lineage>
        <taxon>Archaea</taxon>
        <taxon>Methanobacteriati</taxon>
        <taxon>Methanobacteriota</taxon>
        <taxon>Stenosarchaea group</taxon>
        <taxon>Methanomicrobia</taxon>
        <taxon>Methanomicrobiales</taxon>
        <taxon>Methanomicrobiaceae</taxon>
        <taxon>Methanoculleus</taxon>
    </lineage>
</organism>
<dbReference type="FunFam" id="2.170.150.20:FF:000001">
    <property type="entry name" value="Peptide methionine sulfoxide reductase MsrB"/>
    <property type="match status" value="1"/>
</dbReference>
<dbReference type="RefSeq" id="WP_066954373.1">
    <property type="nucleotide sequence ID" value="NZ_BCNX01000003.1"/>
</dbReference>
<evidence type="ECO:0000313" key="8">
    <source>
        <dbReference type="EMBL" id="SDK02105.1"/>
    </source>
</evidence>
<reference evidence="8 9" key="1">
    <citation type="submission" date="2016-10" db="EMBL/GenBank/DDBJ databases">
        <authorList>
            <person name="Varghese N."/>
            <person name="Submissions S."/>
        </authorList>
    </citation>
    <scope>NUCLEOTIDE SEQUENCE [LARGE SCALE GENOMIC DNA]</scope>
    <source>
        <strain evidence="8 9">DSM 2373</strain>
    </source>
</reference>
<accession>A0A1G8YIT8</accession>
<name>A0A1G8YIT8_9EURY</name>
<keyword evidence="2 6" id="KW-0479">Metal-binding</keyword>
<dbReference type="GO" id="GO:0030091">
    <property type="term" value="P:protein repair"/>
    <property type="evidence" value="ECO:0007669"/>
    <property type="project" value="InterPro"/>
</dbReference>
<dbReference type="PANTHER" id="PTHR10173:SF52">
    <property type="entry name" value="METHIONINE-R-SULFOXIDE REDUCTASE B1"/>
    <property type="match status" value="1"/>
</dbReference>
<evidence type="ECO:0000259" key="7">
    <source>
        <dbReference type="PROSITE" id="PS51790"/>
    </source>
</evidence>
<dbReference type="NCBIfam" id="TIGR00357">
    <property type="entry name" value="peptide-methionine (R)-S-oxide reductase MsrB"/>
    <property type="match status" value="1"/>
</dbReference>
<comment type="similarity">
    <text evidence="1 6">Belongs to the MsrB Met sulfoxide reductase family.</text>
</comment>
<evidence type="ECO:0000256" key="5">
    <source>
        <dbReference type="ARBA" id="ARBA00048488"/>
    </source>
</evidence>
<dbReference type="Proteomes" id="UP000326500">
    <property type="component" value="Unassembled WGS sequence"/>
</dbReference>
<dbReference type="InterPro" id="IPR002579">
    <property type="entry name" value="Met_Sox_Rdtase_MsrB_dom"/>
</dbReference>
<feature type="binding site" evidence="6">
    <location>
        <position position="74"/>
    </location>
    <ligand>
        <name>Zn(2+)</name>
        <dbReference type="ChEBI" id="CHEBI:29105"/>
    </ligand>
</feature>
<gene>
    <name evidence="6" type="primary">msrB</name>
    <name evidence="8" type="ORF">SAMN04488571_10318</name>
</gene>
<evidence type="ECO:0000256" key="6">
    <source>
        <dbReference type="HAMAP-Rule" id="MF_01400"/>
    </source>
</evidence>
<dbReference type="GO" id="GO:0033743">
    <property type="term" value="F:peptide-methionine (R)-S-oxide reductase activity"/>
    <property type="evidence" value="ECO:0007669"/>
    <property type="project" value="UniProtKB-UniRule"/>
</dbReference>
<evidence type="ECO:0000313" key="9">
    <source>
        <dbReference type="Proteomes" id="UP000326500"/>
    </source>
</evidence>
<dbReference type="HAMAP" id="MF_01400">
    <property type="entry name" value="MsrB"/>
    <property type="match status" value="1"/>
</dbReference>
<feature type="binding site" evidence="6">
    <location>
        <position position="123"/>
    </location>
    <ligand>
        <name>Zn(2+)</name>
        <dbReference type="ChEBI" id="CHEBI:29105"/>
    </ligand>
</feature>
<evidence type="ECO:0000256" key="2">
    <source>
        <dbReference type="ARBA" id="ARBA00022723"/>
    </source>
</evidence>
<evidence type="ECO:0000256" key="3">
    <source>
        <dbReference type="ARBA" id="ARBA00022833"/>
    </source>
</evidence>